<organism evidence="9 10">
    <name type="scientific">Novosphingobium organovorum</name>
    <dbReference type="NCBI Taxonomy" id="2930092"/>
    <lineage>
        <taxon>Bacteria</taxon>
        <taxon>Pseudomonadati</taxon>
        <taxon>Pseudomonadota</taxon>
        <taxon>Alphaproteobacteria</taxon>
        <taxon>Sphingomonadales</taxon>
        <taxon>Sphingomonadaceae</taxon>
        <taxon>Novosphingobium</taxon>
    </lineage>
</organism>
<protein>
    <submittedName>
        <fullName evidence="9">MFS transporter</fullName>
    </submittedName>
</protein>
<evidence type="ECO:0000256" key="4">
    <source>
        <dbReference type="ARBA" id="ARBA00022692"/>
    </source>
</evidence>
<feature type="transmembrane region" description="Helical" evidence="7">
    <location>
        <begin position="434"/>
        <end position="459"/>
    </location>
</feature>
<evidence type="ECO:0000256" key="5">
    <source>
        <dbReference type="ARBA" id="ARBA00022989"/>
    </source>
</evidence>
<comment type="subcellular location">
    <subcellularLocation>
        <location evidence="1">Cell membrane</location>
        <topology evidence="1">Multi-pass membrane protein</topology>
    </subcellularLocation>
</comment>
<dbReference type="Pfam" id="PF07690">
    <property type="entry name" value="MFS_1"/>
    <property type="match status" value="1"/>
</dbReference>
<accession>A0ABT0B867</accession>
<feature type="transmembrane region" description="Helical" evidence="7">
    <location>
        <begin position="170"/>
        <end position="192"/>
    </location>
</feature>
<evidence type="ECO:0000256" key="3">
    <source>
        <dbReference type="ARBA" id="ARBA00022475"/>
    </source>
</evidence>
<keyword evidence="4 7" id="KW-0812">Transmembrane</keyword>
<feature type="domain" description="Major facilitator superfamily (MFS) profile" evidence="8">
    <location>
        <begin position="18"/>
        <end position="463"/>
    </location>
</feature>
<keyword evidence="3" id="KW-1003">Cell membrane</keyword>
<keyword evidence="6 7" id="KW-0472">Membrane</keyword>
<feature type="transmembrane region" description="Helical" evidence="7">
    <location>
        <begin position="204"/>
        <end position="227"/>
    </location>
</feature>
<evidence type="ECO:0000256" key="7">
    <source>
        <dbReference type="SAM" id="Phobius"/>
    </source>
</evidence>
<dbReference type="PROSITE" id="PS50850">
    <property type="entry name" value="MFS"/>
    <property type="match status" value="1"/>
</dbReference>
<feature type="transmembrane region" description="Helical" evidence="7">
    <location>
        <begin position="299"/>
        <end position="321"/>
    </location>
</feature>
<evidence type="ECO:0000313" key="9">
    <source>
        <dbReference type="EMBL" id="MCJ2181271.1"/>
    </source>
</evidence>
<name>A0ABT0B867_9SPHN</name>
<keyword evidence="2" id="KW-0813">Transport</keyword>
<evidence type="ECO:0000256" key="2">
    <source>
        <dbReference type="ARBA" id="ARBA00022448"/>
    </source>
</evidence>
<sequence>MVSSPTSPATDPKASVALSLLVAGTFFMENLDATVITPAVPMMARSFARAPVDLNLGISAYMLTLAIFIPASGWIAERFGARRIFALAIAAFSLASLACALAPNLPAFVAARIAQGIGGAMMVPVGRLVVLRATPKDDLVRAIATLTWPALIAPVLGPPVGGWIAEHADWRWIFLLNLPLGLVALLLSLRLVPESRGKDGCEPFDWTGFALCGAGLLAVMMAVEALGRGTSDIWPLAGATLVGGGLIALAWRHMQRVRAPMLGLGALAHPTFAVTIWGGTLFRIGVSAVPFLVPLMLQIALGWSASRAGLMLMAVFAGNLTMKPLTTGVMNHLGFRTVLLGNGLLNAASIAALALIAQTSPTWLIAAILFVSGMTRSMQFTALNTIAFADVEQEGMNDANTLFSTVMQLGIGLGIAVGALAWRAGQALFDAPPVAAFHAAFVIVALVSLAGLLDALRLAPAAGERVLKRT</sequence>
<dbReference type="RefSeq" id="WP_244016393.1">
    <property type="nucleotide sequence ID" value="NZ_JALHLF010000002.1"/>
</dbReference>
<dbReference type="PANTHER" id="PTHR42718:SF46">
    <property type="entry name" value="BLR6921 PROTEIN"/>
    <property type="match status" value="1"/>
</dbReference>
<dbReference type="InterPro" id="IPR020846">
    <property type="entry name" value="MFS_dom"/>
</dbReference>
<proteinExistence type="predicted"/>
<feature type="transmembrane region" description="Helical" evidence="7">
    <location>
        <begin position="84"/>
        <end position="103"/>
    </location>
</feature>
<dbReference type="InterPro" id="IPR011701">
    <property type="entry name" value="MFS"/>
</dbReference>
<keyword evidence="10" id="KW-1185">Reference proteome</keyword>
<dbReference type="EMBL" id="JALHLF010000002">
    <property type="protein sequence ID" value="MCJ2181271.1"/>
    <property type="molecule type" value="Genomic_DNA"/>
</dbReference>
<dbReference type="SUPFAM" id="SSF103473">
    <property type="entry name" value="MFS general substrate transporter"/>
    <property type="match status" value="1"/>
</dbReference>
<feature type="transmembrane region" description="Helical" evidence="7">
    <location>
        <begin position="272"/>
        <end position="293"/>
    </location>
</feature>
<comment type="caution">
    <text evidence="9">The sequence shown here is derived from an EMBL/GenBank/DDBJ whole genome shotgun (WGS) entry which is preliminary data.</text>
</comment>
<feature type="transmembrane region" description="Helical" evidence="7">
    <location>
        <begin position="363"/>
        <end position="389"/>
    </location>
</feature>
<feature type="transmembrane region" description="Helical" evidence="7">
    <location>
        <begin position="401"/>
        <end position="422"/>
    </location>
</feature>
<feature type="transmembrane region" description="Helical" evidence="7">
    <location>
        <begin position="57"/>
        <end position="77"/>
    </location>
</feature>
<gene>
    <name evidence="9" type="ORF">MTR62_00890</name>
</gene>
<evidence type="ECO:0000256" key="6">
    <source>
        <dbReference type="ARBA" id="ARBA00023136"/>
    </source>
</evidence>
<evidence type="ECO:0000259" key="8">
    <source>
        <dbReference type="PROSITE" id="PS50850"/>
    </source>
</evidence>
<dbReference type="Proteomes" id="UP001162881">
    <property type="component" value="Unassembled WGS sequence"/>
</dbReference>
<feature type="transmembrane region" description="Helical" evidence="7">
    <location>
        <begin position="109"/>
        <end position="130"/>
    </location>
</feature>
<evidence type="ECO:0000313" key="10">
    <source>
        <dbReference type="Proteomes" id="UP001162881"/>
    </source>
</evidence>
<reference evidence="9" key="1">
    <citation type="submission" date="2022-03" db="EMBL/GenBank/DDBJ databases">
        <title>Identification of a novel bacterium isolated from mangrove sediments.</title>
        <authorList>
            <person name="Pan X."/>
        </authorList>
    </citation>
    <scope>NUCLEOTIDE SEQUENCE</scope>
    <source>
        <strain evidence="9">B1949</strain>
    </source>
</reference>
<dbReference type="Gene3D" id="1.20.1250.20">
    <property type="entry name" value="MFS general substrate transporter like domains"/>
    <property type="match status" value="1"/>
</dbReference>
<feature type="transmembrane region" description="Helical" evidence="7">
    <location>
        <begin position="233"/>
        <end position="251"/>
    </location>
</feature>
<feature type="transmembrane region" description="Helical" evidence="7">
    <location>
        <begin position="142"/>
        <end position="164"/>
    </location>
</feature>
<keyword evidence="5 7" id="KW-1133">Transmembrane helix</keyword>
<evidence type="ECO:0000256" key="1">
    <source>
        <dbReference type="ARBA" id="ARBA00004651"/>
    </source>
</evidence>
<dbReference type="PANTHER" id="PTHR42718">
    <property type="entry name" value="MAJOR FACILITATOR SUPERFAMILY MULTIDRUG TRANSPORTER MFSC"/>
    <property type="match status" value="1"/>
</dbReference>
<dbReference type="PRINTS" id="PR01036">
    <property type="entry name" value="TCRTETB"/>
</dbReference>
<feature type="transmembrane region" description="Helical" evidence="7">
    <location>
        <begin position="333"/>
        <end position="357"/>
    </location>
</feature>
<dbReference type="Gene3D" id="1.20.1720.10">
    <property type="entry name" value="Multidrug resistance protein D"/>
    <property type="match status" value="1"/>
</dbReference>
<dbReference type="InterPro" id="IPR036259">
    <property type="entry name" value="MFS_trans_sf"/>
</dbReference>